<dbReference type="PANTHER" id="PTHR37422:SF13">
    <property type="entry name" value="LIPOPOLYSACCHARIDE BIOSYNTHESIS PROTEIN PA4999-RELATED"/>
    <property type="match status" value="1"/>
</dbReference>
<evidence type="ECO:0000259" key="6">
    <source>
        <dbReference type="Pfam" id="PF04932"/>
    </source>
</evidence>
<dbReference type="EMBL" id="JAWDID010000001">
    <property type="protein sequence ID" value="MDU0338360.1"/>
    <property type="molecule type" value="Genomic_DNA"/>
</dbReference>
<evidence type="ECO:0000256" key="4">
    <source>
        <dbReference type="ARBA" id="ARBA00023136"/>
    </source>
</evidence>
<dbReference type="PANTHER" id="PTHR37422">
    <property type="entry name" value="TEICHURONIC ACID BIOSYNTHESIS PROTEIN TUAE"/>
    <property type="match status" value="1"/>
</dbReference>
<feature type="domain" description="O-antigen ligase-related" evidence="6">
    <location>
        <begin position="206"/>
        <end position="367"/>
    </location>
</feature>
<comment type="caution">
    <text evidence="7">The sequence shown here is derived from an EMBL/GenBank/DDBJ whole genome shotgun (WGS) entry which is preliminary data.</text>
</comment>
<dbReference type="InterPro" id="IPR007016">
    <property type="entry name" value="O-antigen_ligase-rel_domated"/>
</dbReference>
<feature type="transmembrane region" description="Helical" evidence="5">
    <location>
        <begin position="395"/>
        <end position="412"/>
    </location>
</feature>
<keyword evidence="3 5" id="KW-1133">Transmembrane helix</keyword>
<protein>
    <submittedName>
        <fullName evidence="7">O-antigen ligase family protein</fullName>
    </submittedName>
</protein>
<accession>A0ABU3S0Q2</accession>
<reference evidence="7 8" key="1">
    <citation type="submission" date="2023-09" db="EMBL/GenBank/DDBJ databases">
        <title>Whole genome shotgun sequencing (WGS) of Bosea sp. ZW T0_25, isolated from stored onions (Allium cepa).</title>
        <authorList>
            <person name="Stoll D.A."/>
            <person name="Huch M."/>
        </authorList>
    </citation>
    <scope>NUCLEOTIDE SEQUENCE [LARGE SCALE GENOMIC DNA]</scope>
    <source>
        <strain evidence="7 8">ZW T0_25</strain>
    </source>
</reference>
<keyword evidence="2 5" id="KW-0812">Transmembrane</keyword>
<feature type="transmembrane region" description="Helical" evidence="5">
    <location>
        <begin position="74"/>
        <end position="93"/>
    </location>
</feature>
<name>A0ABU3S0Q2_9HYPH</name>
<feature type="transmembrane region" description="Helical" evidence="5">
    <location>
        <begin position="113"/>
        <end position="132"/>
    </location>
</feature>
<comment type="subcellular location">
    <subcellularLocation>
        <location evidence="1">Membrane</location>
        <topology evidence="1">Multi-pass membrane protein</topology>
    </subcellularLocation>
</comment>
<feature type="transmembrane region" description="Helical" evidence="5">
    <location>
        <begin position="418"/>
        <end position="438"/>
    </location>
</feature>
<dbReference type="Pfam" id="PF04932">
    <property type="entry name" value="Wzy_C"/>
    <property type="match status" value="1"/>
</dbReference>
<dbReference type="GO" id="GO:0016874">
    <property type="term" value="F:ligase activity"/>
    <property type="evidence" value="ECO:0007669"/>
    <property type="project" value="UniProtKB-KW"/>
</dbReference>
<feature type="transmembrane region" description="Helical" evidence="5">
    <location>
        <begin position="363"/>
        <end position="383"/>
    </location>
</feature>
<evidence type="ECO:0000313" key="8">
    <source>
        <dbReference type="Proteomes" id="UP001254257"/>
    </source>
</evidence>
<keyword evidence="4 5" id="KW-0472">Membrane</keyword>
<evidence type="ECO:0000313" key="7">
    <source>
        <dbReference type="EMBL" id="MDU0338360.1"/>
    </source>
</evidence>
<evidence type="ECO:0000256" key="5">
    <source>
        <dbReference type="SAM" id="Phobius"/>
    </source>
</evidence>
<feature type="transmembrane region" description="Helical" evidence="5">
    <location>
        <begin position="52"/>
        <end position="69"/>
    </location>
</feature>
<proteinExistence type="predicted"/>
<evidence type="ECO:0000256" key="1">
    <source>
        <dbReference type="ARBA" id="ARBA00004141"/>
    </source>
</evidence>
<keyword evidence="8" id="KW-1185">Reference proteome</keyword>
<sequence>MPLHLSVETPASFAAAPRARADWGDRYLGLLCFVLAGYAIFGKGFAYVGVPPLFIGEITLVLGILALMASRSWIAMLMTVPSLALLAFMGWVAVRTVPGIPVHGFDALRDSVIALYGAFAFIIVALLLQKPARLGRLLGTYSRFALLYGLSGAVLAYTTSSLSHLLAWPFSGVPVVYVRMGEAAVHLCGATVFVLLGLRRVPWPWLVAVLVGFLMIAVSRGAMLAFLLPVLLAAVVGGQVRRLMPIAAGGAAVLAVVLMFDIQVEIEGGRVIGPAQLINNVESIVGRSEASNLDGTKTWRLRWWQAIQDYTLRGPYFWTGKGFGVNLAEDDGYVVGAEGGGAPVRAPHNVHLGILARAGVPGLALWIGLLLCWFGMLARSYVVALRHGDERAAKLFIWIGCYGLSMLINASFDVALEGPMLGIWFWSLIGLGIGSSMLQDFAHRRRQAWPPTS</sequence>
<keyword evidence="7" id="KW-0436">Ligase</keyword>
<dbReference type="Proteomes" id="UP001254257">
    <property type="component" value="Unassembled WGS sequence"/>
</dbReference>
<feature type="transmembrane region" description="Helical" evidence="5">
    <location>
        <begin position="144"/>
        <end position="170"/>
    </location>
</feature>
<evidence type="ECO:0000256" key="3">
    <source>
        <dbReference type="ARBA" id="ARBA00022989"/>
    </source>
</evidence>
<gene>
    <name evidence="7" type="ORF">RKE40_00625</name>
</gene>
<feature type="transmembrane region" description="Helical" evidence="5">
    <location>
        <begin position="203"/>
        <end position="236"/>
    </location>
</feature>
<organism evidence="7 8">
    <name type="scientific">Bosea rubneri</name>
    <dbReference type="NCBI Taxonomy" id="3075434"/>
    <lineage>
        <taxon>Bacteria</taxon>
        <taxon>Pseudomonadati</taxon>
        <taxon>Pseudomonadota</taxon>
        <taxon>Alphaproteobacteria</taxon>
        <taxon>Hyphomicrobiales</taxon>
        <taxon>Boseaceae</taxon>
        <taxon>Bosea</taxon>
    </lineage>
</organism>
<evidence type="ECO:0000256" key="2">
    <source>
        <dbReference type="ARBA" id="ARBA00022692"/>
    </source>
</evidence>
<dbReference type="RefSeq" id="WP_316016308.1">
    <property type="nucleotide sequence ID" value="NZ_JAWDID010000001.1"/>
</dbReference>
<dbReference type="InterPro" id="IPR051533">
    <property type="entry name" value="WaaL-like"/>
</dbReference>